<dbReference type="EC" id="2.7.2.1" evidence="2"/>
<feature type="region of interest" description="Disordered" evidence="1">
    <location>
        <begin position="1"/>
        <end position="178"/>
    </location>
</feature>
<dbReference type="AlphaFoldDB" id="A0A6J4LZ14"/>
<protein>
    <submittedName>
        <fullName evidence="2">Acetate kinase</fullName>
        <ecNumber evidence="2">2.7.2.1</ecNumber>
    </submittedName>
</protein>
<name>A0A6J4LZ14_9BACT</name>
<feature type="compositionally biased region" description="Basic residues" evidence="1">
    <location>
        <begin position="49"/>
        <end position="58"/>
    </location>
</feature>
<feature type="non-terminal residue" evidence="2">
    <location>
        <position position="1"/>
    </location>
</feature>
<feature type="compositionally biased region" description="Basic residues" evidence="1">
    <location>
        <begin position="199"/>
        <end position="214"/>
    </location>
</feature>
<feature type="compositionally biased region" description="Basic and acidic residues" evidence="1">
    <location>
        <begin position="24"/>
        <end position="48"/>
    </location>
</feature>
<feature type="compositionally biased region" description="Basic and acidic residues" evidence="1">
    <location>
        <begin position="71"/>
        <end position="92"/>
    </location>
</feature>
<accession>A0A6J4LZ14</accession>
<feature type="compositionally biased region" description="Basic residues" evidence="1">
    <location>
        <begin position="334"/>
        <end position="352"/>
    </location>
</feature>
<organism evidence="2">
    <name type="scientific">uncultured Gemmatimonadaceae bacterium</name>
    <dbReference type="NCBI Taxonomy" id="246130"/>
    <lineage>
        <taxon>Bacteria</taxon>
        <taxon>Pseudomonadati</taxon>
        <taxon>Gemmatimonadota</taxon>
        <taxon>Gemmatimonadia</taxon>
        <taxon>Gemmatimonadales</taxon>
        <taxon>Gemmatimonadaceae</taxon>
        <taxon>environmental samples</taxon>
    </lineage>
</organism>
<feature type="compositionally biased region" description="Basic residues" evidence="1">
    <location>
        <begin position="317"/>
        <end position="326"/>
    </location>
</feature>
<feature type="compositionally biased region" description="Basic residues" evidence="1">
    <location>
        <begin position="139"/>
        <end position="157"/>
    </location>
</feature>
<keyword evidence="2" id="KW-0418">Kinase</keyword>
<feature type="region of interest" description="Disordered" evidence="1">
    <location>
        <begin position="199"/>
        <end position="412"/>
    </location>
</feature>
<dbReference type="EMBL" id="CADCTU010000700">
    <property type="protein sequence ID" value="CAA9345671.1"/>
    <property type="molecule type" value="Genomic_DNA"/>
</dbReference>
<reference evidence="2" key="1">
    <citation type="submission" date="2020-02" db="EMBL/GenBank/DDBJ databases">
        <authorList>
            <person name="Meier V. D."/>
        </authorList>
    </citation>
    <scope>NUCLEOTIDE SEQUENCE</scope>
    <source>
        <strain evidence="2">AVDCRST_MAG11</strain>
    </source>
</reference>
<feature type="compositionally biased region" description="Basic residues" evidence="1">
    <location>
        <begin position="394"/>
        <end position="412"/>
    </location>
</feature>
<keyword evidence="2" id="KW-0808">Transferase</keyword>
<feature type="compositionally biased region" description="Basic and acidic residues" evidence="1">
    <location>
        <begin position="114"/>
        <end position="124"/>
    </location>
</feature>
<proteinExistence type="predicted"/>
<feature type="compositionally biased region" description="Basic residues" evidence="1">
    <location>
        <begin position="287"/>
        <end position="298"/>
    </location>
</feature>
<feature type="compositionally biased region" description="Low complexity" evidence="1">
    <location>
        <begin position="95"/>
        <end position="108"/>
    </location>
</feature>
<dbReference type="GO" id="GO:0008776">
    <property type="term" value="F:acetate kinase activity"/>
    <property type="evidence" value="ECO:0007669"/>
    <property type="project" value="UniProtKB-EC"/>
</dbReference>
<gene>
    <name evidence="2" type="ORF">AVDCRST_MAG11-3209</name>
</gene>
<feature type="compositionally biased region" description="Basic and acidic residues" evidence="1">
    <location>
        <begin position="230"/>
        <end position="261"/>
    </location>
</feature>
<feature type="non-terminal residue" evidence="2">
    <location>
        <position position="412"/>
    </location>
</feature>
<evidence type="ECO:0000256" key="1">
    <source>
        <dbReference type="SAM" id="MobiDB-lite"/>
    </source>
</evidence>
<sequence>ERPRAQRRLVDAQVPARAHRRRAHGDERRREARPRPDRADRRRGDRDARRRRAGRGAIHRAAAGPARRGRPRDLAPRHRGRRTPERRRDRGGRAPRGARGRALPALGARGRRGGPRDRGDDRPRPAPQPGQPPRDRRDPRHARPRRPAGGGVRHRVPPHAPRARVPLRAPLPALPAPPRAALRLPRHLAPLRRAPLPAAHRHRARRHPPRHPPPRQRLLGLRDRRRRLDRHVDGVHAARGARDGHALGRRRPGDPRLRGREGGAVARRGRDAAQQAIRPARRERPHERHARAPGRGRGVRGPARAARDRDLLLPRAQVRRRLPGRGRRGERGGVRRRGRRERRGGSRAHLRGARVGGAAARPRAQPRDRGGTRGPHQRRRGRARGVGDPDRRGTAHRARQLPRRHGRRVAVL</sequence>
<evidence type="ECO:0000313" key="2">
    <source>
        <dbReference type="EMBL" id="CAA9345671.1"/>
    </source>
</evidence>